<dbReference type="CDD" id="cd12203">
    <property type="entry name" value="GT1"/>
    <property type="match status" value="2"/>
</dbReference>
<evidence type="ECO:0000256" key="4">
    <source>
        <dbReference type="ARBA" id="ARBA00023125"/>
    </source>
</evidence>
<evidence type="ECO:0000256" key="2">
    <source>
        <dbReference type="ARBA" id="ARBA00022737"/>
    </source>
</evidence>
<keyword evidence="5" id="KW-0804">Transcription</keyword>
<evidence type="ECO:0000259" key="8">
    <source>
        <dbReference type="PROSITE" id="PS50090"/>
    </source>
</evidence>
<dbReference type="InterPro" id="IPR044822">
    <property type="entry name" value="Myb_DNA-bind_4"/>
</dbReference>
<proteinExistence type="predicted"/>
<keyword evidence="4" id="KW-0238">DNA-binding</keyword>
<evidence type="ECO:0000256" key="3">
    <source>
        <dbReference type="ARBA" id="ARBA00023015"/>
    </source>
</evidence>
<accession>S8CLE8</accession>
<dbReference type="Proteomes" id="UP000015453">
    <property type="component" value="Unassembled WGS sequence"/>
</dbReference>
<keyword evidence="10" id="KW-1185">Reference proteome</keyword>
<feature type="compositionally biased region" description="Low complexity" evidence="7">
    <location>
        <begin position="150"/>
        <end position="160"/>
    </location>
</feature>
<evidence type="ECO:0000313" key="9">
    <source>
        <dbReference type="EMBL" id="EPS67979.1"/>
    </source>
</evidence>
<keyword evidence="3" id="KW-0805">Transcription regulation</keyword>
<sequence>GDVGGGGGNRWPKQETLALLRIRSEMDVDFRDSSFKGPLWEEVSRKMAELGFKRTGKKCKEKFENVYKYHRRTKESRSSKSDGKTYRFFDQLQALEENAPPHDTVSSMSPKPITVVPPVPANDPINAPSPPIHSFPTDPPQIQFPSGLLSTTSSSSSTSSDGDVHRRRGRKRRWKEFFHGLLRDVIHKQEELHRNFLETVEKRERERMARDEAWKAREISRMNREHELLARERSMAAAKDAAVISFLQKVSEHTDFSISIGNITPTAVSLPEDADTRHHTPGENASSSSRWPKTEVQALIKVRTNMDLKYHDGGAKGPLWEDVSSAMAKLGYTRSAKRCKEKWENINKYFKKVKETNKRRPEDSKTCPYFHELDAIYKQRAKTETPIP</sequence>
<evidence type="ECO:0000313" key="10">
    <source>
        <dbReference type="Proteomes" id="UP000015453"/>
    </source>
</evidence>
<dbReference type="Pfam" id="PF13837">
    <property type="entry name" value="Myb_DNA-bind_4"/>
    <property type="match status" value="2"/>
</dbReference>
<feature type="non-terminal residue" evidence="9">
    <location>
        <position position="1"/>
    </location>
</feature>
<keyword evidence="6" id="KW-0539">Nucleus</keyword>
<evidence type="ECO:0000256" key="1">
    <source>
        <dbReference type="ARBA" id="ARBA00004123"/>
    </source>
</evidence>
<comment type="caution">
    <text evidence="9">The sequence shown here is derived from an EMBL/GenBank/DDBJ whole genome shotgun (WGS) entry which is preliminary data.</text>
</comment>
<gene>
    <name evidence="9" type="ORF">M569_06795</name>
</gene>
<dbReference type="PANTHER" id="PTHR21654:SF59">
    <property type="entry name" value="TRIHELIX TRANSCRIPTION FACTOR DF1"/>
    <property type="match status" value="1"/>
</dbReference>
<organism evidence="9 10">
    <name type="scientific">Genlisea aurea</name>
    <dbReference type="NCBI Taxonomy" id="192259"/>
    <lineage>
        <taxon>Eukaryota</taxon>
        <taxon>Viridiplantae</taxon>
        <taxon>Streptophyta</taxon>
        <taxon>Embryophyta</taxon>
        <taxon>Tracheophyta</taxon>
        <taxon>Spermatophyta</taxon>
        <taxon>Magnoliopsida</taxon>
        <taxon>eudicotyledons</taxon>
        <taxon>Gunneridae</taxon>
        <taxon>Pentapetalae</taxon>
        <taxon>asterids</taxon>
        <taxon>lamiids</taxon>
        <taxon>Lamiales</taxon>
        <taxon>Lentibulariaceae</taxon>
        <taxon>Genlisea</taxon>
    </lineage>
</organism>
<comment type="subcellular location">
    <subcellularLocation>
        <location evidence="1">Nucleus</location>
    </subcellularLocation>
</comment>
<dbReference type="EMBL" id="AUSU01002834">
    <property type="protein sequence ID" value="EPS67979.1"/>
    <property type="molecule type" value="Genomic_DNA"/>
</dbReference>
<dbReference type="FunFam" id="1.10.10.60:FF:000061">
    <property type="entry name" value="Trihelix transcription factor GT-2"/>
    <property type="match status" value="1"/>
</dbReference>
<dbReference type="FunFam" id="1.10.10.60:FF:000092">
    <property type="entry name" value="Trihelix transcription factor GT-2"/>
    <property type="match status" value="1"/>
</dbReference>
<dbReference type="GO" id="GO:0003677">
    <property type="term" value="F:DNA binding"/>
    <property type="evidence" value="ECO:0007669"/>
    <property type="project" value="UniProtKB-KW"/>
</dbReference>
<feature type="region of interest" description="Disordered" evidence="7">
    <location>
        <begin position="100"/>
        <end position="169"/>
    </location>
</feature>
<dbReference type="PANTHER" id="PTHR21654">
    <property type="entry name" value="FI21293P1"/>
    <property type="match status" value="1"/>
</dbReference>
<feature type="domain" description="Myb-like" evidence="8">
    <location>
        <begin position="9"/>
        <end position="67"/>
    </location>
</feature>
<reference evidence="9 10" key="1">
    <citation type="journal article" date="2013" name="BMC Genomics">
        <title>The miniature genome of a carnivorous plant Genlisea aurea contains a low number of genes and short non-coding sequences.</title>
        <authorList>
            <person name="Leushkin E.V."/>
            <person name="Sutormin R.A."/>
            <person name="Nabieva E.R."/>
            <person name="Penin A.A."/>
            <person name="Kondrashov A.S."/>
            <person name="Logacheva M.D."/>
        </authorList>
    </citation>
    <scope>NUCLEOTIDE SEQUENCE [LARGE SCALE GENOMIC DNA]</scope>
</reference>
<dbReference type="AlphaFoldDB" id="S8CLE8"/>
<dbReference type="GO" id="GO:0005634">
    <property type="term" value="C:nucleus"/>
    <property type="evidence" value="ECO:0007669"/>
    <property type="project" value="UniProtKB-SubCell"/>
</dbReference>
<evidence type="ECO:0000256" key="5">
    <source>
        <dbReference type="ARBA" id="ARBA00023163"/>
    </source>
</evidence>
<feature type="compositionally biased region" description="Pro residues" evidence="7">
    <location>
        <begin position="115"/>
        <end position="139"/>
    </location>
</feature>
<dbReference type="PROSITE" id="PS50090">
    <property type="entry name" value="MYB_LIKE"/>
    <property type="match status" value="2"/>
</dbReference>
<feature type="domain" description="Myb-like" evidence="8">
    <location>
        <begin position="283"/>
        <end position="347"/>
    </location>
</feature>
<dbReference type="InterPro" id="IPR001005">
    <property type="entry name" value="SANT/Myb"/>
</dbReference>
<keyword evidence="2" id="KW-0677">Repeat</keyword>
<name>S8CLE8_9LAMI</name>
<dbReference type="OrthoDB" id="691673at2759"/>
<evidence type="ECO:0000256" key="6">
    <source>
        <dbReference type="ARBA" id="ARBA00023242"/>
    </source>
</evidence>
<feature type="region of interest" description="Disordered" evidence="7">
    <location>
        <begin position="271"/>
        <end position="291"/>
    </location>
</feature>
<dbReference type="SMART" id="SM00717">
    <property type="entry name" value="SANT"/>
    <property type="match status" value="2"/>
</dbReference>
<protein>
    <recommendedName>
        <fullName evidence="8">Myb-like domain-containing protein</fullName>
    </recommendedName>
</protein>
<dbReference type="Gene3D" id="1.10.10.60">
    <property type="entry name" value="Homeodomain-like"/>
    <property type="match status" value="2"/>
</dbReference>
<feature type="non-terminal residue" evidence="9">
    <location>
        <position position="388"/>
    </location>
</feature>
<evidence type="ECO:0000256" key="7">
    <source>
        <dbReference type="SAM" id="MobiDB-lite"/>
    </source>
</evidence>
<dbReference type="GO" id="GO:0006355">
    <property type="term" value="P:regulation of DNA-templated transcription"/>
    <property type="evidence" value="ECO:0007669"/>
    <property type="project" value="UniProtKB-ARBA"/>
</dbReference>